<reference evidence="1" key="3">
    <citation type="submission" date="2023-05" db="EMBL/GenBank/DDBJ databases">
        <authorList>
            <person name="Smith C.H."/>
        </authorList>
    </citation>
    <scope>NUCLEOTIDE SEQUENCE</scope>
    <source>
        <strain evidence="1">CHS0354</strain>
        <tissue evidence="1">Mantle</tissue>
    </source>
</reference>
<keyword evidence="2" id="KW-1185">Reference proteome</keyword>
<accession>A0AAE0S3P7</accession>
<evidence type="ECO:0000313" key="1">
    <source>
        <dbReference type="EMBL" id="KAK3584543.1"/>
    </source>
</evidence>
<gene>
    <name evidence="1" type="ORF">CHS0354_031951</name>
</gene>
<dbReference type="EMBL" id="JAEAOA010001900">
    <property type="protein sequence ID" value="KAK3584543.1"/>
    <property type="molecule type" value="Genomic_DNA"/>
</dbReference>
<reference evidence="1" key="2">
    <citation type="journal article" date="2021" name="Genome Biol. Evol.">
        <title>Developing a high-quality reference genome for a parasitic bivalve with doubly uniparental inheritance (Bivalvia: Unionida).</title>
        <authorList>
            <person name="Smith C.H."/>
        </authorList>
    </citation>
    <scope>NUCLEOTIDE SEQUENCE</scope>
    <source>
        <strain evidence="1">CHS0354</strain>
        <tissue evidence="1">Mantle</tissue>
    </source>
</reference>
<comment type="caution">
    <text evidence="1">The sequence shown here is derived from an EMBL/GenBank/DDBJ whole genome shotgun (WGS) entry which is preliminary data.</text>
</comment>
<dbReference type="Proteomes" id="UP001195483">
    <property type="component" value="Unassembled WGS sequence"/>
</dbReference>
<name>A0AAE0S3P7_9BIVA</name>
<protein>
    <submittedName>
        <fullName evidence="1">Uncharacterized protein</fullName>
    </submittedName>
</protein>
<organism evidence="1 2">
    <name type="scientific">Potamilus streckersoni</name>
    <dbReference type="NCBI Taxonomy" id="2493646"/>
    <lineage>
        <taxon>Eukaryota</taxon>
        <taxon>Metazoa</taxon>
        <taxon>Spiralia</taxon>
        <taxon>Lophotrochozoa</taxon>
        <taxon>Mollusca</taxon>
        <taxon>Bivalvia</taxon>
        <taxon>Autobranchia</taxon>
        <taxon>Heteroconchia</taxon>
        <taxon>Palaeoheterodonta</taxon>
        <taxon>Unionida</taxon>
        <taxon>Unionoidea</taxon>
        <taxon>Unionidae</taxon>
        <taxon>Ambleminae</taxon>
        <taxon>Lampsilini</taxon>
        <taxon>Potamilus</taxon>
    </lineage>
</organism>
<proteinExistence type="predicted"/>
<sequence length="136" mass="15550">MFGQKVNGNIQIGDSSYDLRPEETSVISRNLLTVEGPPGKRYVLNEHAKRQRDNVVENKANIPEKIEQDSIDLRRRLNDGRHKETVFPRSNPALSSDKVDDLHNISATGDNSYTERNNGYGVILTLIWIVRYYHIS</sequence>
<evidence type="ECO:0000313" key="2">
    <source>
        <dbReference type="Proteomes" id="UP001195483"/>
    </source>
</evidence>
<dbReference type="AlphaFoldDB" id="A0AAE0S3P7"/>
<reference evidence="1" key="1">
    <citation type="journal article" date="2021" name="Genome Biol. Evol.">
        <title>A High-Quality Reference Genome for a Parasitic Bivalve with Doubly Uniparental Inheritance (Bivalvia: Unionida).</title>
        <authorList>
            <person name="Smith C.H."/>
        </authorList>
    </citation>
    <scope>NUCLEOTIDE SEQUENCE</scope>
    <source>
        <strain evidence="1">CHS0354</strain>
    </source>
</reference>